<dbReference type="Proteomes" id="UP000887565">
    <property type="component" value="Unplaced"/>
</dbReference>
<dbReference type="WBParaSite" id="nRc.2.0.1.t13506-RA">
    <property type="protein sequence ID" value="nRc.2.0.1.t13506-RA"/>
    <property type="gene ID" value="nRc.2.0.1.g13506"/>
</dbReference>
<evidence type="ECO:0000313" key="3">
    <source>
        <dbReference type="WBParaSite" id="nRc.2.0.1.t30044-RA"/>
    </source>
</evidence>
<accession>A0A915IH55</accession>
<evidence type="ECO:0000313" key="2">
    <source>
        <dbReference type="WBParaSite" id="nRc.2.0.1.t13506-RA"/>
    </source>
</evidence>
<reference evidence="2 3" key="1">
    <citation type="submission" date="2022-11" db="UniProtKB">
        <authorList>
            <consortium name="WormBaseParasite"/>
        </authorList>
    </citation>
    <scope>IDENTIFICATION</scope>
</reference>
<organism evidence="1 2">
    <name type="scientific">Romanomermis culicivorax</name>
    <name type="common">Nematode worm</name>
    <dbReference type="NCBI Taxonomy" id="13658"/>
    <lineage>
        <taxon>Eukaryota</taxon>
        <taxon>Metazoa</taxon>
        <taxon>Ecdysozoa</taxon>
        <taxon>Nematoda</taxon>
        <taxon>Enoplea</taxon>
        <taxon>Dorylaimia</taxon>
        <taxon>Mermithida</taxon>
        <taxon>Mermithoidea</taxon>
        <taxon>Mermithidae</taxon>
        <taxon>Romanomermis</taxon>
    </lineage>
</organism>
<proteinExistence type="predicted"/>
<evidence type="ECO:0000313" key="1">
    <source>
        <dbReference type="Proteomes" id="UP000887565"/>
    </source>
</evidence>
<sequence>MACMSNNRDNTDCCARNPAFHKPKWLLKVCQPLCYPSSPRFPKKAGDLVRFAPCRAVGPEIGLCHMLNYF</sequence>
<dbReference type="AlphaFoldDB" id="A0A915IH55"/>
<name>A0A915IH55_ROMCU</name>
<keyword evidence="1" id="KW-1185">Reference proteome</keyword>
<protein>
    <submittedName>
        <fullName evidence="2 3">Uncharacterized protein</fullName>
    </submittedName>
</protein>
<dbReference type="WBParaSite" id="nRc.2.0.1.t30044-RA">
    <property type="protein sequence ID" value="nRc.2.0.1.t30044-RA"/>
    <property type="gene ID" value="nRc.2.0.1.g30044"/>
</dbReference>